<feature type="compositionally biased region" description="Basic residues" evidence="2">
    <location>
        <begin position="196"/>
        <end position="210"/>
    </location>
</feature>
<feature type="region of interest" description="Disordered" evidence="2">
    <location>
        <begin position="184"/>
        <end position="212"/>
    </location>
</feature>
<feature type="region of interest" description="Disordered" evidence="2">
    <location>
        <begin position="62"/>
        <end position="91"/>
    </location>
</feature>
<comment type="caution">
    <text evidence="3">The sequence shown here is derived from an EMBL/GenBank/DDBJ whole genome shotgun (WGS) entry which is preliminary data.</text>
</comment>
<evidence type="ECO:0000256" key="2">
    <source>
        <dbReference type="SAM" id="MobiDB-lite"/>
    </source>
</evidence>
<protein>
    <submittedName>
        <fullName evidence="3">Uncharacterized protein</fullName>
    </submittedName>
</protein>
<organism evidence="3 4">
    <name type="scientific">Folsomia candida</name>
    <name type="common">Springtail</name>
    <dbReference type="NCBI Taxonomy" id="158441"/>
    <lineage>
        <taxon>Eukaryota</taxon>
        <taxon>Metazoa</taxon>
        <taxon>Ecdysozoa</taxon>
        <taxon>Arthropoda</taxon>
        <taxon>Hexapoda</taxon>
        <taxon>Collembola</taxon>
        <taxon>Entomobryomorpha</taxon>
        <taxon>Isotomoidea</taxon>
        <taxon>Isotomidae</taxon>
        <taxon>Proisotominae</taxon>
        <taxon>Folsomia</taxon>
    </lineage>
</organism>
<feature type="compositionally biased region" description="Low complexity" evidence="2">
    <location>
        <begin position="67"/>
        <end position="79"/>
    </location>
</feature>
<evidence type="ECO:0000256" key="1">
    <source>
        <dbReference type="SAM" id="Coils"/>
    </source>
</evidence>
<proteinExistence type="predicted"/>
<sequence length="331" mass="37058">MKPISIQFKSKVLLLANNSSQKAGLFRYLPILHAGELRGDRHNFYGTCSRILRLPGLNGSSFRPDPSGSARFRSSSSRPNRIKRPGRVRPSESVLTSYSSDFFTLQEDLALPGNDFMNHMEFTGSHLSASTTSLHEFESLPTSAPIIDTLLPYPPEHSSQPAHNVDTLLPYPPEHDPQLAQNVETFLPSTPPPPPKRGRGRPPNPNKRKSTPIIPRIKAHQMEPTTKRICQGKAAYERRVKKKEFDKQLLAELKKAALEQKGLKEVNKQLRADLAAKIEENVNLNKALKAKDLENAAYKNTLWMIQTAILPPNGQNYGVSIEDTNLNFDNI</sequence>
<dbReference type="EMBL" id="LNIX01000046">
    <property type="protein sequence ID" value="OXA38348.1"/>
    <property type="molecule type" value="Genomic_DNA"/>
</dbReference>
<feature type="coiled-coil region" evidence="1">
    <location>
        <begin position="253"/>
        <end position="287"/>
    </location>
</feature>
<gene>
    <name evidence="3" type="ORF">Fcan01_26868</name>
</gene>
<keyword evidence="4" id="KW-1185">Reference proteome</keyword>
<dbReference type="AlphaFoldDB" id="A0A226D0M3"/>
<evidence type="ECO:0000313" key="4">
    <source>
        <dbReference type="Proteomes" id="UP000198287"/>
    </source>
</evidence>
<keyword evidence="1" id="KW-0175">Coiled coil</keyword>
<dbReference type="Proteomes" id="UP000198287">
    <property type="component" value="Unassembled WGS sequence"/>
</dbReference>
<accession>A0A226D0M3</accession>
<reference evidence="3 4" key="1">
    <citation type="submission" date="2015-12" db="EMBL/GenBank/DDBJ databases">
        <title>The genome of Folsomia candida.</title>
        <authorList>
            <person name="Faddeeva A."/>
            <person name="Derks M.F."/>
            <person name="Anvar Y."/>
            <person name="Smit S."/>
            <person name="Van Straalen N."/>
            <person name="Roelofs D."/>
        </authorList>
    </citation>
    <scope>NUCLEOTIDE SEQUENCE [LARGE SCALE GENOMIC DNA]</scope>
    <source>
        <strain evidence="3 4">VU population</strain>
        <tissue evidence="3">Whole body</tissue>
    </source>
</reference>
<name>A0A226D0M3_FOLCA</name>
<evidence type="ECO:0000313" key="3">
    <source>
        <dbReference type="EMBL" id="OXA38348.1"/>
    </source>
</evidence>